<dbReference type="EMBL" id="CP096590">
    <property type="protein sequence ID" value="UPV77985.1"/>
    <property type="molecule type" value="Genomic_DNA"/>
</dbReference>
<gene>
    <name evidence="1" type="ORF">M0696_14175</name>
</gene>
<dbReference type="EC" id="3.1.21.-" evidence="1"/>
<keyword evidence="1" id="KW-0540">Nuclease</keyword>
<name>A0ACD3ZVL3_9BACI</name>
<accession>A0ACD3ZVL3</accession>
<sequence>MSKKKKTIEELLEEALLPEEEQPYEVPENWIWVKFDSVIKTSSNRASAIKQKDYEEQGRIPVIDQGMQLISGYTNNQENEYTGELPVIVFGDHTRFLKWIDFSFAQGADGTKLLKPLKHFYPKYFYYLLKIINLPNKGYSRHFKYLRASVLPIPPLNEQKRIVEKVERLLDKIEEAKQLIEEAKETFELRRAAILDKAFRGELGTNDETEESMTDVVGINKVISTGEALFKIPDNWIVASFNSVISISSGNALTKKNMNENGNIPVFGGNGVTGMHDESNVDDETIVVGRVGFYCGSVHKTPKSAWVTDNAFKVSFSENIFDKMYLYWHLKNLNLNRFSNSSAQPVISGKTLKPVQVLIPPLKEQRRIANKVEVLINKLKAQQQLIQTTIENTERVNQSILSQAFRGELGTNDPSEEKAIELLKEVLQEQVK</sequence>
<keyword evidence="2" id="KW-1185">Reference proteome</keyword>
<protein>
    <submittedName>
        <fullName evidence="1">Restriction endonuclease subunit S</fullName>
        <ecNumber evidence="1">3.1.21.-</ecNumber>
    </submittedName>
</protein>
<keyword evidence="1" id="KW-0255">Endonuclease</keyword>
<proteinExistence type="predicted"/>
<evidence type="ECO:0000313" key="2">
    <source>
        <dbReference type="Proteomes" id="UP000830837"/>
    </source>
</evidence>
<dbReference type="Proteomes" id="UP000830837">
    <property type="component" value="Chromosome"/>
</dbReference>
<organism evidence="1 2">
    <name type="scientific">Bacillus rugosus</name>
    <dbReference type="NCBI Taxonomy" id="2715209"/>
    <lineage>
        <taxon>Bacteria</taxon>
        <taxon>Bacillati</taxon>
        <taxon>Bacillota</taxon>
        <taxon>Bacilli</taxon>
        <taxon>Bacillales</taxon>
        <taxon>Bacillaceae</taxon>
        <taxon>Bacillus</taxon>
    </lineage>
</organism>
<evidence type="ECO:0000313" key="1">
    <source>
        <dbReference type="EMBL" id="UPV77985.1"/>
    </source>
</evidence>
<keyword evidence="1" id="KW-0378">Hydrolase</keyword>
<reference evidence="1" key="1">
    <citation type="submission" date="2022-04" db="EMBL/GenBank/DDBJ databases">
        <title>Complete genome of Bacillus.</title>
        <authorList>
            <person name="Kong X."/>
            <person name="Hou M."/>
        </authorList>
    </citation>
    <scope>NUCLEOTIDE SEQUENCE</scope>
    <source>
        <strain evidence="1">A78.1</strain>
    </source>
</reference>